<evidence type="ECO:0000313" key="2">
    <source>
        <dbReference type="Proteomes" id="UP000198609"/>
    </source>
</evidence>
<keyword evidence="2" id="KW-1185">Reference proteome</keyword>
<accession>A0A1H4V7W2</accession>
<evidence type="ECO:0000313" key="1">
    <source>
        <dbReference type="EMBL" id="SEC76960.1"/>
    </source>
</evidence>
<sequence>METPNSPEIFGKELCDLVLAVAPRIFAVVQECEVRPGLKDGCVAAWGIAFGEDPVHVITADGTGQMVLNSPERALRWFAHGAGEDGVTAGWCGSAGPETPLSTTPRLLSAPVMVHGRLPESIGCGELPAPVRSRRQACT</sequence>
<dbReference type="EMBL" id="FNST01000002">
    <property type="protein sequence ID" value="SEC76960.1"/>
    <property type="molecule type" value="Genomic_DNA"/>
</dbReference>
<proteinExistence type="predicted"/>
<name>A0A1H4V7W2_STRMJ</name>
<reference evidence="2" key="1">
    <citation type="submission" date="2016-10" db="EMBL/GenBank/DDBJ databases">
        <authorList>
            <person name="Varghese N."/>
            <person name="Submissions S."/>
        </authorList>
    </citation>
    <scope>NUCLEOTIDE SEQUENCE [LARGE SCALE GENOMIC DNA]</scope>
    <source>
        <strain evidence="2">DSM 40318</strain>
    </source>
</reference>
<dbReference type="AlphaFoldDB" id="A0A1H4V7W2"/>
<dbReference type="Proteomes" id="UP000198609">
    <property type="component" value="Unassembled WGS sequence"/>
</dbReference>
<organism evidence="1 2">
    <name type="scientific">Streptomyces melanosporofaciens</name>
    <dbReference type="NCBI Taxonomy" id="67327"/>
    <lineage>
        <taxon>Bacteria</taxon>
        <taxon>Bacillati</taxon>
        <taxon>Actinomycetota</taxon>
        <taxon>Actinomycetes</taxon>
        <taxon>Kitasatosporales</taxon>
        <taxon>Streptomycetaceae</taxon>
        <taxon>Streptomyces</taxon>
        <taxon>Streptomyces violaceusniger group</taxon>
    </lineage>
</organism>
<gene>
    <name evidence="1" type="ORF">SAMN04490356_5449</name>
</gene>
<protein>
    <submittedName>
        <fullName evidence="1">Uncharacterized protein</fullName>
    </submittedName>
</protein>